<keyword evidence="2" id="KW-0238">DNA-binding</keyword>
<dbReference type="CDD" id="cd07377">
    <property type="entry name" value="WHTH_GntR"/>
    <property type="match status" value="1"/>
</dbReference>
<dbReference type="PANTHER" id="PTHR38445:SF7">
    <property type="entry name" value="GNTR-FAMILY TRANSCRIPTIONAL REGULATOR"/>
    <property type="match status" value="1"/>
</dbReference>
<evidence type="ECO:0000313" key="6">
    <source>
        <dbReference type="Proteomes" id="UP000295504"/>
    </source>
</evidence>
<keyword evidence="3" id="KW-0804">Transcription</keyword>
<dbReference type="AlphaFoldDB" id="A0A4R2T506"/>
<dbReference type="Proteomes" id="UP000295504">
    <property type="component" value="Unassembled WGS sequence"/>
</dbReference>
<evidence type="ECO:0000256" key="1">
    <source>
        <dbReference type="ARBA" id="ARBA00023015"/>
    </source>
</evidence>
<evidence type="ECO:0000256" key="3">
    <source>
        <dbReference type="ARBA" id="ARBA00023163"/>
    </source>
</evidence>
<accession>A0A4R2T506</accession>
<dbReference type="PROSITE" id="PS50949">
    <property type="entry name" value="HTH_GNTR"/>
    <property type="match status" value="1"/>
</dbReference>
<dbReference type="GO" id="GO:0003700">
    <property type="term" value="F:DNA-binding transcription factor activity"/>
    <property type="evidence" value="ECO:0007669"/>
    <property type="project" value="InterPro"/>
</dbReference>
<evidence type="ECO:0000256" key="2">
    <source>
        <dbReference type="ARBA" id="ARBA00023125"/>
    </source>
</evidence>
<dbReference type="Pfam" id="PF00392">
    <property type="entry name" value="GntR"/>
    <property type="match status" value="1"/>
</dbReference>
<dbReference type="EMBL" id="SLYC01000091">
    <property type="protein sequence ID" value="TCP92158.1"/>
    <property type="molecule type" value="Genomic_DNA"/>
</dbReference>
<dbReference type="Gene3D" id="1.10.10.10">
    <property type="entry name" value="Winged helix-like DNA-binding domain superfamily/Winged helix DNA-binding domain"/>
    <property type="match status" value="1"/>
</dbReference>
<dbReference type="SMART" id="SM00345">
    <property type="entry name" value="HTH_GNTR"/>
    <property type="match status" value="1"/>
</dbReference>
<organism evidence="5 6">
    <name type="scientific">Serpentinicella alkaliphila</name>
    <dbReference type="NCBI Taxonomy" id="1734049"/>
    <lineage>
        <taxon>Bacteria</taxon>
        <taxon>Bacillati</taxon>
        <taxon>Bacillota</taxon>
        <taxon>Clostridia</taxon>
        <taxon>Peptostreptococcales</taxon>
        <taxon>Natronincolaceae</taxon>
        <taxon>Serpentinicella</taxon>
    </lineage>
</organism>
<reference evidence="5 6" key="1">
    <citation type="submission" date="2019-03" db="EMBL/GenBank/DDBJ databases">
        <title>Genomic Encyclopedia of Type Strains, Phase IV (KMG-IV): sequencing the most valuable type-strain genomes for metagenomic binning, comparative biology and taxonomic classification.</title>
        <authorList>
            <person name="Goeker M."/>
        </authorList>
    </citation>
    <scope>NUCLEOTIDE SEQUENCE [LARGE SCALE GENOMIC DNA]</scope>
    <source>
        <strain evidence="5 6">DSM 100013</strain>
    </source>
</reference>
<dbReference type="SUPFAM" id="SSF46785">
    <property type="entry name" value="Winged helix' DNA-binding domain"/>
    <property type="match status" value="1"/>
</dbReference>
<dbReference type="OrthoDB" id="9801546at2"/>
<dbReference type="InterPro" id="IPR036390">
    <property type="entry name" value="WH_DNA-bd_sf"/>
</dbReference>
<dbReference type="RefSeq" id="WP_132849899.1">
    <property type="nucleotide sequence ID" value="NZ_CP058648.1"/>
</dbReference>
<dbReference type="PANTHER" id="PTHR38445">
    <property type="entry name" value="HTH-TYPE TRANSCRIPTIONAL REPRESSOR YTRA"/>
    <property type="match status" value="1"/>
</dbReference>
<protein>
    <submittedName>
        <fullName evidence="5">GntR family transcriptional regulator</fullName>
    </submittedName>
</protein>
<gene>
    <name evidence="5" type="ORF">EDD79_10914</name>
</gene>
<name>A0A4R2T506_9FIRM</name>
<feature type="domain" description="HTH gntR-type" evidence="4">
    <location>
        <begin position="11"/>
        <end position="79"/>
    </location>
</feature>
<evidence type="ECO:0000313" key="5">
    <source>
        <dbReference type="EMBL" id="TCP92158.1"/>
    </source>
</evidence>
<dbReference type="InterPro" id="IPR036388">
    <property type="entry name" value="WH-like_DNA-bd_sf"/>
</dbReference>
<dbReference type="InterPro" id="IPR000524">
    <property type="entry name" value="Tscrpt_reg_HTH_GntR"/>
</dbReference>
<evidence type="ECO:0000259" key="4">
    <source>
        <dbReference type="PROSITE" id="PS50949"/>
    </source>
</evidence>
<comment type="caution">
    <text evidence="5">The sequence shown here is derived from an EMBL/GenBank/DDBJ whole genome shotgun (WGS) entry which is preliminary data.</text>
</comment>
<sequence length="121" mass="13757">MNILISYSSSKPIYTQIVDQIKKQILIGKLHDNYAMPSIRVLAKELHVSVITTKNAYTQLESEGLLESVPGKGFFVKAQNGEVLKLKKLELIEEKLNEIIEESKLLDISLDKLIEIIKNNY</sequence>
<dbReference type="GO" id="GO:0003677">
    <property type="term" value="F:DNA binding"/>
    <property type="evidence" value="ECO:0007669"/>
    <property type="project" value="UniProtKB-KW"/>
</dbReference>
<keyword evidence="1" id="KW-0805">Transcription regulation</keyword>
<keyword evidence="6" id="KW-1185">Reference proteome</keyword>
<proteinExistence type="predicted"/>